<organism evidence="2 3">
    <name type="scientific">Gordonia terrae</name>
    <dbReference type="NCBI Taxonomy" id="2055"/>
    <lineage>
        <taxon>Bacteria</taxon>
        <taxon>Bacillati</taxon>
        <taxon>Actinomycetota</taxon>
        <taxon>Actinomycetes</taxon>
        <taxon>Mycobacteriales</taxon>
        <taxon>Gordoniaceae</taxon>
        <taxon>Gordonia</taxon>
    </lineage>
</organism>
<keyword evidence="1" id="KW-0812">Transmembrane</keyword>
<gene>
    <name evidence="2" type="ORF">DLJ61_24640</name>
</gene>
<keyword evidence="1" id="KW-1133">Transmembrane helix</keyword>
<dbReference type="Proteomes" id="UP000247118">
    <property type="component" value="Chromosome"/>
</dbReference>
<feature type="transmembrane region" description="Helical" evidence="1">
    <location>
        <begin position="25"/>
        <end position="46"/>
    </location>
</feature>
<dbReference type="AlphaFoldDB" id="A0AAD0NZK6"/>
<dbReference type="EMBL" id="CP029604">
    <property type="protein sequence ID" value="AWO86272.1"/>
    <property type="molecule type" value="Genomic_DNA"/>
</dbReference>
<protein>
    <submittedName>
        <fullName evidence="2">Uncharacterized protein</fullName>
    </submittedName>
</protein>
<sequence length="158" mass="17692">MFVVFAIAYLGLSFAGLMGNTSLEILTWTMWAGLLFSVVALLRVVLRTAAETTRVRLCKATDMGDIDFIDPLFSTRRTMINAFKLPRYRDEEIAASATTVILRRAHLRQLRDDGVDTATMELIQTSLPALSDYDRWTAMAPRIGCSAINATIRELNRS</sequence>
<accession>A0AAD0NZK6</accession>
<proteinExistence type="predicted"/>
<reference evidence="2 3" key="1">
    <citation type="submission" date="2018-05" db="EMBL/GenBank/DDBJ databases">
        <title>Complete genome sequence of Gordonia terrae NRRL B-16283.</title>
        <authorList>
            <person name="Garlena R.A."/>
            <person name="Russell D.A."/>
            <person name="Hatfull G.F."/>
        </authorList>
    </citation>
    <scope>NUCLEOTIDE SEQUENCE [LARGE SCALE GENOMIC DNA]</scope>
    <source>
        <strain evidence="2 3">NRRL B-16283</strain>
    </source>
</reference>
<evidence type="ECO:0000313" key="3">
    <source>
        <dbReference type="Proteomes" id="UP000247118"/>
    </source>
</evidence>
<evidence type="ECO:0000256" key="1">
    <source>
        <dbReference type="SAM" id="Phobius"/>
    </source>
</evidence>
<keyword evidence="1" id="KW-0472">Membrane</keyword>
<dbReference type="KEGG" id="gta:BCM27_24380"/>
<name>A0AAD0NZK6_9ACTN</name>
<evidence type="ECO:0000313" key="2">
    <source>
        <dbReference type="EMBL" id="AWO86272.1"/>
    </source>
</evidence>